<dbReference type="Gene3D" id="3.90.79.10">
    <property type="entry name" value="Nucleoside Triphosphate Pyrophosphohydrolase"/>
    <property type="match status" value="1"/>
</dbReference>
<keyword evidence="6" id="KW-1185">Reference proteome</keyword>
<comment type="caution">
    <text evidence="5">The sequence shown here is derived from an EMBL/GenBank/DDBJ whole genome shotgun (WGS) entry which is preliminary data.</text>
</comment>
<proteinExistence type="predicted"/>
<feature type="domain" description="Nudix hydrolase" evidence="4">
    <location>
        <begin position="16"/>
        <end position="150"/>
    </location>
</feature>
<evidence type="ECO:0000313" key="5">
    <source>
        <dbReference type="EMBL" id="MBW5480800.1"/>
    </source>
</evidence>
<keyword evidence="3" id="KW-0460">Magnesium</keyword>
<dbReference type="EMBL" id="WTFF01000008">
    <property type="protein sequence ID" value="MBW5480800.1"/>
    <property type="molecule type" value="Genomic_DNA"/>
</dbReference>
<comment type="cofactor">
    <cofactor evidence="1">
        <name>Mg(2+)</name>
        <dbReference type="ChEBI" id="CHEBI:18420"/>
    </cofactor>
</comment>
<evidence type="ECO:0000256" key="2">
    <source>
        <dbReference type="ARBA" id="ARBA00022801"/>
    </source>
</evidence>
<dbReference type="InterPro" id="IPR000086">
    <property type="entry name" value="NUDIX_hydrolase_dom"/>
</dbReference>
<dbReference type="Proteomes" id="UP000812013">
    <property type="component" value="Unassembled WGS sequence"/>
</dbReference>
<dbReference type="PROSITE" id="PS51462">
    <property type="entry name" value="NUDIX"/>
    <property type="match status" value="1"/>
</dbReference>
<dbReference type="Pfam" id="PF00293">
    <property type="entry name" value="NUDIX"/>
    <property type="match status" value="1"/>
</dbReference>
<dbReference type="SUPFAM" id="SSF55811">
    <property type="entry name" value="Nudix"/>
    <property type="match status" value="1"/>
</dbReference>
<accession>A0ABS6Z241</accession>
<protein>
    <submittedName>
        <fullName evidence="5">NUDIX domain-containing protein</fullName>
    </submittedName>
</protein>
<name>A0ABS6Z241_9ACTN</name>
<evidence type="ECO:0000313" key="6">
    <source>
        <dbReference type="Proteomes" id="UP000812013"/>
    </source>
</evidence>
<dbReference type="InterPro" id="IPR020476">
    <property type="entry name" value="Nudix_hydrolase"/>
</dbReference>
<evidence type="ECO:0000256" key="3">
    <source>
        <dbReference type="ARBA" id="ARBA00022842"/>
    </source>
</evidence>
<evidence type="ECO:0000256" key="1">
    <source>
        <dbReference type="ARBA" id="ARBA00001946"/>
    </source>
</evidence>
<dbReference type="RefSeq" id="WP_219664683.1">
    <property type="nucleotide sequence ID" value="NZ_WTFF01000008.1"/>
</dbReference>
<dbReference type="PANTHER" id="PTHR43046:SF12">
    <property type="entry name" value="GDP-MANNOSE MANNOSYL HYDROLASE"/>
    <property type="match status" value="1"/>
</dbReference>
<organism evidence="5 6">
    <name type="scientific">Streptomyces bambusae</name>
    <dbReference type="NCBI Taxonomy" id="1550616"/>
    <lineage>
        <taxon>Bacteria</taxon>
        <taxon>Bacillati</taxon>
        <taxon>Actinomycetota</taxon>
        <taxon>Actinomycetes</taxon>
        <taxon>Kitasatosporales</taxon>
        <taxon>Streptomycetaceae</taxon>
        <taxon>Streptomyces</taxon>
    </lineage>
</organism>
<dbReference type="PRINTS" id="PR00502">
    <property type="entry name" value="NUDIXFAMILY"/>
</dbReference>
<dbReference type="InterPro" id="IPR015797">
    <property type="entry name" value="NUDIX_hydrolase-like_dom_sf"/>
</dbReference>
<sequence length="167" mass="18678">MSKQWLPPEEFAATLPKATVFGAVFFTDQDDRPVQLRATYSSTHPWQWPGGVAEPGERPWETAVRECREETGLHVPGPPRLLATVFGLPGKDWPLATVGFVFDGGRLSSGQIDSIVLDPDEHDQVRALTVPEWRDLMPGRDHARLEAVMAARRAGIPAYFDTWDWEA</sequence>
<keyword evidence="2" id="KW-0378">Hydrolase</keyword>
<dbReference type="PANTHER" id="PTHR43046">
    <property type="entry name" value="GDP-MANNOSE MANNOSYL HYDROLASE"/>
    <property type="match status" value="1"/>
</dbReference>
<evidence type="ECO:0000259" key="4">
    <source>
        <dbReference type="PROSITE" id="PS51462"/>
    </source>
</evidence>
<reference evidence="5 6" key="1">
    <citation type="submission" date="2019-12" db="EMBL/GenBank/DDBJ databases">
        <title>Genome sequence of Streptomyces bambusae.</title>
        <authorList>
            <person name="Bansal K."/>
            <person name="Choksket S."/>
            <person name="Korpole S."/>
            <person name="Patil P.B."/>
        </authorList>
    </citation>
    <scope>NUCLEOTIDE SEQUENCE [LARGE SCALE GENOMIC DNA]</scope>
    <source>
        <strain evidence="5 6">SK60</strain>
    </source>
</reference>
<gene>
    <name evidence="5" type="ORF">GPJ59_02525</name>
</gene>